<dbReference type="Pfam" id="PF13768">
    <property type="entry name" value="VWA_3"/>
    <property type="match status" value="1"/>
</dbReference>
<gene>
    <name evidence="5" type="ORF">Poly41_26770</name>
</gene>
<dbReference type="InterPro" id="IPR036465">
    <property type="entry name" value="vWFA_dom_sf"/>
</dbReference>
<evidence type="ECO:0000313" key="6">
    <source>
        <dbReference type="Proteomes" id="UP000319143"/>
    </source>
</evidence>
<evidence type="ECO:0000256" key="2">
    <source>
        <dbReference type="SAM" id="MobiDB-lite"/>
    </source>
</evidence>
<feature type="compositionally biased region" description="Low complexity" evidence="2">
    <location>
        <begin position="710"/>
        <end position="738"/>
    </location>
</feature>
<feature type="domain" description="VWFA" evidence="3">
    <location>
        <begin position="344"/>
        <end position="515"/>
    </location>
</feature>
<evidence type="ECO:0000259" key="4">
    <source>
        <dbReference type="PROSITE" id="PS51468"/>
    </source>
</evidence>
<dbReference type="PROSITE" id="PS51468">
    <property type="entry name" value="VIT"/>
    <property type="match status" value="1"/>
</dbReference>
<dbReference type="PROSITE" id="PS50234">
    <property type="entry name" value="VWFA"/>
    <property type="match status" value="1"/>
</dbReference>
<evidence type="ECO:0000259" key="3">
    <source>
        <dbReference type="PROSITE" id="PS50234"/>
    </source>
</evidence>
<feature type="region of interest" description="Disordered" evidence="2">
    <location>
        <begin position="761"/>
        <end position="780"/>
    </location>
</feature>
<sequence length="780" mass="84987">MITQSSGPRSQSMLLPRIKPLAVLASIFIFSAVARAGYTVLSGAPVTQGQMRVAEDDFDQLKAKLPAPSPCFTLKETRVEADISGVLARVRVSQVFKNPHSDRLEALYVFPLPENCAVDAYSFQIGERLIVGEVKRKDEARREYEQARDEGRKAALLEQERANVFSQSVANIPPDSEVIVNIEYVHPLEIDEDRYVFRFPMVVGPRYIPGTSLSRPNVGRGWASDTDQVPDASRITPDFLPEGMRNGNDVFVSVKVDAAMPIQEIVPVTHELDIQQTSETHAVATLKNQSTIADKDFIIEYRLAGEESTLASLVHRQSDADDGYVMLALQPKWSIKPVEITPREVILVLDTSGSMNGPAISQLRLFADHVLDHLNPQDEFRIIAFSNHATAFRPNPIVASDANVQAGKQFVRGLRASGGTRLLSALQVALEGNGDESVRPRYMVLMTDALVGNDHSILRYLQQPEFQDARVFPIAFGAAPNDYLIRRAAEMGRGFSMQVTNQDNSPEIARRFNELTNQPYMTDLQIDWGGLVVKDQVPSRLPDLYAGKPLIVLGRYDTPASGTITLKGNVLGQAVQMGLDLDLPQQAAAHDSIGPVWARQRIRQIWNRDVGHETPQGRAEITELGLKHQLMTQYTSFIAVEKELADTPQGQLVRETVPVMMPEGMTEQSVGRSRAVAKPVRIAQQADLRVATEAAPRPSADANSPPAMPTSSRPSAKSSTSHTPSGGSAPASGGTSRSGSGGSGGGGPIGPITAIFSLGGAGAAAMMRRRNARNTTERTR</sequence>
<dbReference type="Proteomes" id="UP000319143">
    <property type="component" value="Unassembled WGS sequence"/>
</dbReference>
<feature type="region of interest" description="Disordered" evidence="2">
    <location>
        <begin position="691"/>
        <end position="755"/>
    </location>
</feature>
<feature type="coiled-coil region" evidence="1">
    <location>
        <begin position="130"/>
        <end position="157"/>
    </location>
</feature>
<dbReference type="PANTHER" id="PTHR45737:SF6">
    <property type="entry name" value="VON WILLEBRAND FACTOR A DOMAIN-CONTAINING PROTEIN 5A"/>
    <property type="match status" value="1"/>
</dbReference>
<organism evidence="5 6">
    <name type="scientific">Novipirellula artificiosorum</name>
    <dbReference type="NCBI Taxonomy" id="2528016"/>
    <lineage>
        <taxon>Bacteria</taxon>
        <taxon>Pseudomonadati</taxon>
        <taxon>Planctomycetota</taxon>
        <taxon>Planctomycetia</taxon>
        <taxon>Pirellulales</taxon>
        <taxon>Pirellulaceae</taxon>
        <taxon>Novipirellula</taxon>
    </lineage>
</organism>
<accession>A0A5C6DRG6</accession>
<feature type="compositionally biased region" description="Gly residues" evidence="2">
    <location>
        <begin position="739"/>
        <end position="749"/>
    </location>
</feature>
<reference evidence="5 6" key="1">
    <citation type="submission" date="2019-02" db="EMBL/GenBank/DDBJ databases">
        <title>Deep-cultivation of Planctomycetes and their phenomic and genomic characterization uncovers novel biology.</title>
        <authorList>
            <person name="Wiegand S."/>
            <person name="Jogler M."/>
            <person name="Boedeker C."/>
            <person name="Pinto D."/>
            <person name="Vollmers J."/>
            <person name="Rivas-Marin E."/>
            <person name="Kohn T."/>
            <person name="Peeters S.H."/>
            <person name="Heuer A."/>
            <person name="Rast P."/>
            <person name="Oberbeckmann S."/>
            <person name="Bunk B."/>
            <person name="Jeske O."/>
            <person name="Meyerdierks A."/>
            <person name="Storesund J.E."/>
            <person name="Kallscheuer N."/>
            <person name="Luecker S."/>
            <person name="Lage O.M."/>
            <person name="Pohl T."/>
            <person name="Merkel B.J."/>
            <person name="Hornburger P."/>
            <person name="Mueller R.-W."/>
            <person name="Bruemmer F."/>
            <person name="Labrenz M."/>
            <person name="Spormann A.M."/>
            <person name="Op Den Camp H."/>
            <person name="Overmann J."/>
            <person name="Amann R."/>
            <person name="Jetten M.S.M."/>
            <person name="Mascher T."/>
            <person name="Medema M.H."/>
            <person name="Devos D.P."/>
            <person name="Kaster A.-K."/>
            <person name="Ovreas L."/>
            <person name="Rohde M."/>
            <person name="Galperin M.Y."/>
            <person name="Jogler C."/>
        </authorList>
    </citation>
    <scope>NUCLEOTIDE SEQUENCE [LARGE SCALE GENOMIC DNA]</scope>
    <source>
        <strain evidence="5 6">Poly41</strain>
    </source>
</reference>
<protein>
    <submittedName>
        <fullName evidence="5">Vault protein inter-alpha-trypsin</fullName>
    </submittedName>
</protein>
<dbReference type="EMBL" id="SJPV01000004">
    <property type="protein sequence ID" value="TWU38201.1"/>
    <property type="molecule type" value="Genomic_DNA"/>
</dbReference>
<dbReference type="SMART" id="SM00327">
    <property type="entry name" value="VWA"/>
    <property type="match status" value="1"/>
</dbReference>
<keyword evidence="1" id="KW-0175">Coiled coil</keyword>
<dbReference type="RefSeq" id="WP_146526550.1">
    <property type="nucleotide sequence ID" value="NZ_SJPV01000004.1"/>
</dbReference>
<dbReference type="SUPFAM" id="SSF53300">
    <property type="entry name" value="vWA-like"/>
    <property type="match status" value="1"/>
</dbReference>
<evidence type="ECO:0000256" key="1">
    <source>
        <dbReference type="SAM" id="Coils"/>
    </source>
</evidence>
<keyword evidence="6" id="KW-1185">Reference proteome</keyword>
<dbReference type="OrthoDB" id="9784383at2"/>
<feature type="domain" description="VIT" evidence="4">
    <location>
        <begin position="58"/>
        <end position="186"/>
    </location>
</feature>
<dbReference type="InterPro" id="IPR013694">
    <property type="entry name" value="VIT"/>
</dbReference>
<dbReference type="SMART" id="SM00609">
    <property type="entry name" value="VIT"/>
    <property type="match status" value="1"/>
</dbReference>
<dbReference type="PANTHER" id="PTHR45737">
    <property type="entry name" value="VON WILLEBRAND FACTOR A DOMAIN-CONTAINING PROTEIN 5A"/>
    <property type="match status" value="1"/>
</dbReference>
<dbReference type="Pfam" id="PF08487">
    <property type="entry name" value="VIT"/>
    <property type="match status" value="1"/>
</dbReference>
<proteinExistence type="predicted"/>
<dbReference type="Gene3D" id="3.40.50.410">
    <property type="entry name" value="von Willebrand factor, type A domain"/>
    <property type="match status" value="1"/>
</dbReference>
<evidence type="ECO:0000313" key="5">
    <source>
        <dbReference type="EMBL" id="TWU38201.1"/>
    </source>
</evidence>
<dbReference type="AlphaFoldDB" id="A0A5C6DRG6"/>
<comment type="caution">
    <text evidence="5">The sequence shown here is derived from an EMBL/GenBank/DDBJ whole genome shotgun (WGS) entry which is preliminary data.</text>
</comment>
<name>A0A5C6DRG6_9BACT</name>
<dbReference type="InterPro" id="IPR002035">
    <property type="entry name" value="VWF_A"/>
</dbReference>